<evidence type="ECO:0000313" key="3">
    <source>
        <dbReference type="Proteomes" id="UP000295711"/>
    </source>
</evidence>
<evidence type="ECO:0000313" key="2">
    <source>
        <dbReference type="EMBL" id="TCO83986.1"/>
    </source>
</evidence>
<dbReference type="EMBL" id="SLXA01000010">
    <property type="protein sequence ID" value="TCO83986.1"/>
    <property type="molecule type" value="Genomic_DNA"/>
</dbReference>
<name>A0A4R2LKV8_9FIRM</name>
<dbReference type="RefSeq" id="WP_132092502.1">
    <property type="nucleotide sequence ID" value="NZ_JANKAQ010000011.1"/>
</dbReference>
<evidence type="ECO:0000256" key="1">
    <source>
        <dbReference type="SAM" id="Coils"/>
    </source>
</evidence>
<comment type="caution">
    <text evidence="2">The sequence shown here is derived from an EMBL/GenBank/DDBJ whole genome shotgun (WGS) entry which is preliminary data.</text>
</comment>
<proteinExistence type="predicted"/>
<organism evidence="2 3">
    <name type="scientific">Frisingicoccus caecimuris</name>
    <dbReference type="NCBI Taxonomy" id="1796636"/>
    <lineage>
        <taxon>Bacteria</taxon>
        <taxon>Bacillati</taxon>
        <taxon>Bacillota</taxon>
        <taxon>Clostridia</taxon>
        <taxon>Lachnospirales</taxon>
        <taxon>Lachnospiraceae</taxon>
        <taxon>Frisingicoccus</taxon>
    </lineage>
</organism>
<accession>A0A4R2LKV8</accession>
<feature type="coiled-coil region" evidence="1">
    <location>
        <begin position="119"/>
        <end position="150"/>
    </location>
</feature>
<sequence length="150" mass="17672">MSDKIQTVDVEKIMEEIRKNIEARGVSEEVLGFNEVDSSTEIRNGIPVDEMIYDENDLNQYIQYARAAHNIPYYEPIQGGKLKVFVKRVMRKLMAFQMQPLRDRQNHFNYNSIQCIRQIAVHMAELEDALIQKEEIIEELQTRIEVLENK</sequence>
<gene>
    <name evidence="2" type="ORF">EV212_1109</name>
</gene>
<keyword evidence="3" id="KW-1185">Reference proteome</keyword>
<dbReference type="Proteomes" id="UP000295711">
    <property type="component" value="Unassembled WGS sequence"/>
</dbReference>
<protein>
    <submittedName>
        <fullName evidence="2">Uncharacterized protein</fullName>
    </submittedName>
</protein>
<dbReference type="AlphaFoldDB" id="A0A4R2LKV8"/>
<dbReference type="OrthoDB" id="1821448at2"/>
<reference evidence="2 3" key="1">
    <citation type="submission" date="2019-03" db="EMBL/GenBank/DDBJ databases">
        <title>Genomic Encyclopedia of Type Strains, Phase IV (KMG-IV): sequencing the most valuable type-strain genomes for metagenomic binning, comparative biology and taxonomic classification.</title>
        <authorList>
            <person name="Goeker M."/>
        </authorList>
    </citation>
    <scope>NUCLEOTIDE SEQUENCE [LARGE SCALE GENOMIC DNA]</scope>
    <source>
        <strain evidence="2 3">DSM 28559</strain>
    </source>
</reference>
<keyword evidence="1" id="KW-0175">Coiled coil</keyword>